<dbReference type="Pfam" id="PF00015">
    <property type="entry name" value="MCPsignal"/>
    <property type="match status" value="1"/>
</dbReference>
<feature type="transmembrane region" description="Helical" evidence="6">
    <location>
        <begin position="14"/>
        <end position="40"/>
    </location>
</feature>
<sequence length="651" mass="67906">MRWLKNLPIRLKTFILVGSTVLAVLVMFTVVAIGLSVLFARFDDLSQAKEVERQAYVALLHERETLLAAGHASFDADSAAAASLIATLERIEARPDSAIHPQALAALDATEAYRALYQKGAVALEQLDSLNATMDEQGERLTTTAKALLGAIEDPGLARLATGVLDFTYRIRLTEKTYRLTTDPNTLKRLRVDVSSMISKMSLIKQMARADKEKEALAAFETAARAYERASQEWGVHNESLRATVLPAMARQGQEVLRLAATAAAEATSAMTRIRQMILQGLGGLGVVMVGTALGLGLVISGALTGPLAALTTAMTALADGVLDHPIPGVGRKDEVGRMARALQVFQDTARARAGAEARERDALAQRARRQTRVEELTQGFETAIGTVLGTVGGAVQTLEDQAHCLTLTASDTSQRAQAVASAAEQARAGVETIAAAGTELSASIDELTGQVSHTAALARTAAQDAKAARARVQALAESAGRVGEIVTLINTIAAQTNLLALNATIEAARAGDAGKGFAVVANEVKALATQTARATGDIETQIVAIQRDTQDSVRAIAAIASTIAEVDTLSTTVTHAIEAQGKATAEIAATVEQAAAGLGEVTRTIVDVSADATQTGSAADAVLAQAQALGLQTRSLDGAVNTFLGDVGRA</sequence>
<evidence type="ECO:0000256" key="1">
    <source>
        <dbReference type="ARBA" id="ARBA00004429"/>
    </source>
</evidence>
<evidence type="ECO:0000256" key="5">
    <source>
        <dbReference type="PROSITE-ProRule" id="PRU00284"/>
    </source>
</evidence>
<evidence type="ECO:0000313" key="11">
    <source>
        <dbReference type="Proteomes" id="UP000321567"/>
    </source>
</evidence>
<evidence type="ECO:0000259" key="8">
    <source>
        <dbReference type="PROSITE" id="PS50192"/>
    </source>
</evidence>
<dbReference type="GO" id="GO:0005886">
    <property type="term" value="C:plasma membrane"/>
    <property type="evidence" value="ECO:0007669"/>
    <property type="project" value="UniProtKB-SubCell"/>
</dbReference>
<feature type="transmembrane region" description="Helical" evidence="6">
    <location>
        <begin position="281"/>
        <end position="304"/>
    </location>
</feature>
<dbReference type="RefSeq" id="WP_147163219.1">
    <property type="nucleotide sequence ID" value="NZ_BJZO01000028.1"/>
</dbReference>
<gene>
    <name evidence="10" type="ORF">ROR02_13130</name>
</gene>
<name>A0A512H6W3_9PROT</name>
<organism evidence="10 11">
    <name type="scientific">Pararhodospirillum oryzae</name>
    <dbReference type="NCBI Taxonomy" id="478448"/>
    <lineage>
        <taxon>Bacteria</taxon>
        <taxon>Pseudomonadati</taxon>
        <taxon>Pseudomonadota</taxon>
        <taxon>Alphaproteobacteria</taxon>
        <taxon>Rhodospirillales</taxon>
        <taxon>Rhodospirillaceae</taxon>
        <taxon>Pararhodospirillum</taxon>
    </lineage>
</organism>
<dbReference type="PROSITE" id="PS50885">
    <property type="entry name" value="HAMP"/>
    <property type="match status" value="1"/>
</dbReference>
<evidence type="ECO:0000256" key="6">
    <source>
        <dbReference type="SAM" id="Phobius"/>
    </source>
</evidence>
<evidence type="ECO:0000259" key="7">
    <source>
        <dbReference type="PROSITE" id="PS50111"/>
    </source>
</evidence>
<evidence type="ECO:0000256" key="3">
    <source>
        <dbReference type="ARBA" id="ARBA00023224"/>
    </source>
</evidence>
<keyword evidence="11" id="KW-1185">Reference proteome</keyword>
<feature type="domain" description="T-SNARE coiled-coil homology" evidence="8">
    <location>
        <begin position="547"/>
        <end position="609"/>
    </location>
</feature>
<feature type="domain" description="HAMP" evidence="9">
    <location>
        <begin position="302"/>
        <end position="355"/>
    </location>
</feature>
<dbReference type="Proteomes" id="UP000321567">
    <property type="component" value="Unassembled WGS sequence"/>
</dbReference>
<comment type="caution">
    <text evidence="10">The sequence shown here is derived from an EMBL/GenBank/DDBJ whole genome shotgun (WGS) entry which is preliminary data.</text>
</comment>
<dbReference type="InterPro" id="IPR000727">
    <property type="entry name" value="T_SNARE_dom"/>
</dbReference>
<protein>
    <recommendedName>
        <fullName evidence="12">Methyl-accepting chemotaxis protein</fullName>
    </recommendedName>
</protein>
<dbReference type="Gene3D" id="6.10.340.10">
    <property type="match status" value="1"/>
</dbReference>
<dbReference type="SMART" id="SM00304">
    <property type="entry name" value="HAMP"/>
    <property type="match status" value="1"/>
</dbReference>
<dbReference type="OrthoDB" id="8482111at2"/>
<evidence type="ECO:0008006" key="12">
    <source>
        <dbReference type="Google" id="ProtNLM"/>
    </source>
</evidence>
<keyword evidence="2" id="KW-0997">Cell inner membrane</keyword>
<proteinExistence type="inferred from homology"/>
<dbReference type="SUPFAM" id="SSF58104">
    <property type="entry name" value="Methyl-accepting chemotaxis protein (MCP) signaling domain"/>
    <property type="match status" value="1"/>
</dbReference>
<keyword evidence="6" id="KW-0812">Transmembrane</keyword>
<dbReference type="InterPro" id="IPR004089">
    <property type="entry name" value="MCPsignal_dom"/>
</dbReference>
<dbReference type="Pfam" id="PF00672">
    <property type="entry name" value="HAMP"/>
    <property type="match status" value="1"/>
</dbReference>
<dbReference type="PANTHER" id="PTHR32089:SF112">
    <property type="entry name" value="LYSOZYME-LIKE PROTEIN-RELATED"/>
    <property type="match status" value="1"/>
</dbReference>
<dbReference type="PROSITE" id="PS50192">
    <property type="entry name" value="T_SNARE"/>
    <property type="match status" value="1"/>
</dbReference>
<comment type="similarity">
    <text evidence="4">Belongs to the methyl-accepting chemotaxis (MCP) protein family.</text>
</comment>
<comment type="subcellular location">
    <subcellularLocation>
        <location evidence="1">Cell inner membrane</location>
        <topology evidence="1">Multi-pass membrane protein</topology>
    </subcellularLocation>
</comment>
<keyword evidence="6" id="KW-1133">Transmembrane helix</keyword>
<keyword evidence="6" id="KW-0472">Membrane</keyword>
<evidence type="ECO:0000259" key="9">
    <source>
        <dbReference type="PROSITE" id="PS50885"/>
    </source>
</evidence>
<dbReference type="SMART" id="SM00283">
    <property type="entry name" value="MA"/>
    <property type="match status" value="1"/>
</dbReference>
<dbReference type="GO" id="GO:0007165">
    <property type="term" value="P:signal transduction"/>
    <property type="evidence" value="ECO:0007669"/>
    <property type="project" value="UniProtKB-KW"/>
</dbReference>
<dbReference type="EMBL" id="BJZO01000028">
    <property type="protein sequence ID" value="GEO81182.1"/>
    <property type="molecule type" value="Genomic_DNA"/>
</dbReference>
<keyword evidence="2" id="KW-1003">Cell membrane</keyword>
<evidence type="ECO:0000256" key="2">
    <source>
        <dbReference type="ARBA" id="ARBA00022519"/>
    </source>
</evidence>
<dbReference type="PANTHER" id="PTHR32089">
    <property type="entry name" value="METHYL-ACCEPTING CHEMOTAXIS PROTEIN MCPB"/>
    <property type="match status" value="1"/>
</dbReference>
<feature type="domain" description="Methyl-accepting transducer" evidence="7">
    <location>
        <begin position="395"/>
        <end position="624"/>
    </location>
</feature>
<keyword evidence="3 5" id="KW-0807">Transducer</keyword>
<evidence type="ECO:0000256" key="4">
    <source>
        <dbReference type="ARBA" id="ARBA00029447"/>
    </source>
</evidence>
<dbReference type="AlphaFoldDB" id="A0A512H6W3"/>
<evidence type="ECO:0000313" key="10">
    <source>
        <dbReference type="EMBL" id="GEO81182.1"/>
    </source>
</evidence>
<dbReference type="CDD" id="cd06225">
    <property type="entry name" value="HAMP"/>
    <property type="match status" value="1"/>
</dbReference>
<dbReference type="Gene3D" id="1.10.287.950">
    <property type="entry name" value="Methyl-accepting chemotaxis protein"/>
    <property type="match status" value="1"/>
</dbReference>
<accession>A0A512H6W3</accession>
<reference evidence="10 11" key="1">
    <citation type="submission" date="2019-07" db="EMBL/GenBank/DDBJ databases">
        <title>Whole genome shotgun sequence of Rhodospirillum oryzae NBRC 107573.</title>
        <authorList>
            <person name="Hosoyama A."/>
            <person name="Uohara A."/>
            <person name="Ohji S."/>
            <person name="Ichikawa N."/>
        </authorList>
    </citation>
    <scope>NUCLEOTIDE SEQUENCE [LARGE SCALE GENOMIC DNA]</scope>
    <source>
        <strain evidence="10 11">NBRC 107573</strain>
    </source>
</reference>
<dbReference type="PROSITE" id="PS50111">
    <property type="entry name" value="CHEMOTAXIS_TRANSDUC_2"/>
    <property type="match status" value="1"/>
</dbReference>
<dbReference type="InterPro" id="IPR003660">
    <property type="entry name" value="HAMP_dom"/>
</dbReference>